<keyword evidence="1" id="KW-0805">Transcription regulation</keyword>
<dbReference type="PROSITE" id="PS52050">
    <property type="entry name" value="WYL"/>
    <property type="match status" value="1"/>
</dbReference>
<dbReference type="InterPro" id="IPR051534">
    <property type="entry name" value="CBASS_pafABC_assoc_protein"/>
</dbReference>
<comment type="caution">
    <text evidence="4">The sequence shown here is derived from an EMBL/GenBank/DDBJ whole genome shotgun (WGS) entry which is preliminary data.</text>
</comment>
<protein>
    <submittedName>
        <fullName evidence="4">YafY family transcriptional regulator</fullName>
    </submittedName>
</protein>
<dbReference type="InterPro" id="IPR013196">
    <property type="entry name" value="HTH_11"/>
</dbReference>
<dbReference type="EMBL" id="JACJVR010000079">
    <property type="protein sequence ID" value="MBB6693813.1"/>
    <property type="molecule type" value="Genomic_DNA"/>
</dbReference>
<gene>
    <name evidence="4" type="ORF">H7B90_20660</name>
</gene>
<organism evidence="4 5">
    <name type="scientific">Cohnella xylanilytica</name>
    <dbReference type="NCBI Taxonomy" id="557555"/>
    <lineage>
        <taxon>Bacteria</taxon>
        <taxon>Bacillati</taxon>
        <taxon>Bacillota</taxon>
        <taxon>Bacilli</taxon>
        <taxon>Bacillales</taxon>
        <taxon>Paenibacillaceae</taxon>
        <taxon>Cohnella</taxon>
    </lineage>
</organism>
<dbReference type="SUPFAM" id="SSF46785">
    <property type="entry name" value="Winged helix' DNA-binding domain"/>
    <property type="match status" value="1"/>
</dbReference>
<dbReference type="PANTHER" id="PTHR34580:SF1">
    <property type="entry name" value="PROTEIN PAFC"/>
    <property type="match status" value="1"/>
</dbReference>
<dbReference type="InterPro" id="IPR001034">
    <property type="entry name" value="DeoR_HTH"/>
</dbReference>
<evidence type="ECO:0000259" key="3">
    <source>
        <dbReference type="PROSITE" id="PS51000"/>
    </source>
</evidence>
<dbReference type="Pfam" id="PF08279">
    <property type="entry name" value="HTH_11"/>
    <property type="match status" value="1"/>
</dbReference>
<dbReference type="InterPro" id="IPR057727">
    <property type="entry name" value="WCX_dom"/>
</dbReference>
<dbReference type="GO" id="GO:0003700">
    <property type="term" value="F:DNA-binding transcription factor activity"/>
    <property type="evidence" value="ECO:0007669"/>
    <property type="project" value="InterPro"/>
</dbReference>
<dbReference type="InterPro" id="IPR026881">
    <property type="entry name" value="WYL_dom"/>
</dbReference>
<accession>A0A841U6B3</accession>
<dbReference type="PROSITE" id="PS51000">
    <property type="entry name" value="HTH_DEOR_2"/>
    <property type="match status" value="1"/>
</dbReference>
<dbReference type="Pfam" id="PF25583">
    <property type="entry name" value="WCX"/>
    <property type="match status" value="1"/>
</dbReference>
<keyword evidence="5" id="KW-1185">Reference proteome</keyword>
<evidence type="ECO:0000313" key="5">
    <source>
        <dbReference type="Proteomes" id="UP000553776"/>
    </source>
</evidence>
<dbReference type="Proteomes" id="UP000553776">
    <property type="component" value="Unassembled WGS sequence"/>
</dbReference>
<dbReference type="AlphaFoldDB" id="A0A841U6B3"/>
<dbReference type="PANTHER" id="PTHR34580">
    <property type="match status" value="1"/>
</dbReference>
<evidence type="ECO:0000256" key="2">
    <source>
        <dbReference type="ARBA" id="ARBA00023163"/>
    </source>
</evidence>
<proteinExistence type="predicted"/>
<keyword evidence="2" id="KW-0804">Transcription</keyword>
<dbReference type="PIRSF" id="PIRSF016838">
    <property type="entry name" value="PafC"/>
    <property type="match status" value="1"/>
</dbReference>
<reference evidence="4 5" key="1">
    <citation type="submission" date="2020-08" db="EMBL/GenBank/DDBJ databases">
        <title>Cohnella phylogeny.</title>
        <authorList>
            <person name="Dunlap C."/>
        </authorList>
    </citation>
    <scope>NUCLEOTIDE SEQUENCE [LARGE SCALE GENOMIC DNA]</scope>
    <source>
        <strain evidence="4 5">DSM 25239</strain>
    </source>
</reference>
<dbReference type="Pfam" id="PF13280">
    <property type="entry name" value="WYL"/>
    <property type="match status" value="1"/>
</dbReference>
<dbReference type="RefSeq" id="WP_185137787.1">
    <property type="nucleotide sequence ID" value="NZ_BORM01000021.1"/>
</dbReference>
<name>A0A841U6B3_9BACL</name>
<dbReference type="Gene3D" id="1.10.10.10">
    <property type="entry name" value="Winged helix-like DNA-binding domain superfamily/Winged helix DNA-binding domain"/>
    <property type="match status" value="1"/>
</dbReference>
<dbReference type="InterPro" id="IPR028349">
    <property type="entry name" value="PafC-like"/>
</dbReference>
<sequence length="316" mass="35818">MNKTDRMLAIVLELQRKGTLRAEDLAATFETSTRTIYRDIQALSESGVPILGAPGWGYSLMEGYFLPPVSFTAEEAVALLVGTDFVEKKFDSAYGQRARGARGKIEAILPDGVRKDAERARSAIRLIADEETGAGPEEKRRLEALRGAILEGRKVRFRYSAGMAGPGGGGRQSVRVVSPYGLVLTQGFWMLVGYCELRREIRHFRLSRMDELTTLEERFRLPDGFDMQGYAAPDDRNVRVRLLADPGLADRLKEKGTFYMESVEEREDGLLVTCRVRRPEELLGWILGWGADVVVLEPESLRERIREEIEKWRRRY</sequence>
<dbReference type="InterPro" id="IPR036388">
    <property type="entry name" value="WH-like_DNA-bd_sf"/>
</dbReference>
<evidence type="ECO:0000256" key="1">
    <source>
        <dbReference type="ARBA" id="ARBA00023015"/>
    </source>
</evidence>
<feature type="domain" description="HTH deoR-type" evidence="3">
    <location>
        <begin position="3"/>
        <end position="58"/>
    </location>
</feature>
<dbReference type="InterPro" id="IPR036390">
    <property type="entry name" value="WH_DNA-bd_sf"/>
</dbReference>
<evidence type="ECO:0000313" key="4">
    <source>
        <dbReference type="EMBL" id="MBB6693813.1"/>
    </source>
</evidence>